<dbReference type="InterPro" id="IPR012373">
    <property type="entry name" value="Ferrdict_sens_TM"/>
</dbReference>
<reference evidence="4 5" key="1">
    <citation type="submission" date="2019-04" db="EMBL/GenBank/DDBJ databases">
        <authorList>
            <person name="Liu A."/>
        </authorList>
    </citation>
    <scope>NUCLEOTIDE SEQUENCE [LARGE SCALE GENOMIC DNA]</scope>
    <source>
        <strain evidence="4 5">RZ03</strain>
    </source>
</reference>
<evidence type="ECO:0000313" key="4">
    <source>
        <dbReference type="EMBL" id="TGV01099.1"/>
    </source>
</evidence>
<feature type="transmembrane region" description="Helical" evidence="1">
    <location>
        <begin position="85"/>
        <end position="105"/>
    </location>
</feature>
<name>A0A4S1DT47_9FLAO</name>
<evidence type="ECO:0000256" key="1">
    <source>
        <dbReference type="SAM" id="Phobius"/>
    </source>
</evidence>
<evidence type="ECO:0000259" key="3">
    <source>
        <dbReference type="Pfam" id="PF16344"/>
    </source>
</evidence>
<dbReference type="EMBL" id="SRSO01000027">
    <property type="protein sequence ID" value="TGV01099.1"/>
    <property type="molecule type" value="Genomic_DNA"/>
</dbReference>
<comment type="caution">
    <text evidence="4">The sequence shown here is derived from an EMBL/GenBank/DDBJ whole genome shotgun (WGS) entry which is preliminary data.</text>
</comment>
<sequence length="313" mass="36076">MTIVMEENKPNNIKKFLNFEFSSEEEKEAFIESSETYSEYKDIIELFENVKSVDYDKDGALEKLDHARLKPSVNKKRVIPWQKKWLPMYVAATVVLFVSVVLFNIKNNLEHHTLAGEFTQISLPDASKVWLNAKSDIAYNKKWEKSRAIDLKGEAYFEVAKGETFTVKTPQGTVTVLGTKFNVKQRHTSFEVYCYEGRVSVMYNGKETILSANNFFNSKALDKHIQTTTSVAAKPHWIEKMSVFENTSINDVVSDISIQYDVEFNMNNNLNKDLKYTGSYHYDDALETVLNILCESLDLKYVKKGKSIYLNKK</sequence>
<dbReference type="InterPro" id="IPR032508">
    <property type="entry name" value="FecR_C"/>
</dbReference>
<dbReference type="Pfam" id="PF16344">
    <property type="entry name" value="FecR_C"/>
    <property type="match status" value="1"/>
</dbReference>
<organism evidence="4 5">
    <name type="scientific">Flavivirga rizhaonensis</name>
    <dbReference type="NCBI Taxonomy" id="2559571"/>
    <lineage>
        <taxon>Bacteria</taxon>
        <taxon>Pseudomonadati</taxon>
        <taxon>Bacteroidota</taxon>
        <taxon>Flavobacteriia</taxon>
        <taxon>Flavobacteriales</taxon>
        <taxon>Flavobacteriaceae</taxon>
        <taxon>Flavivirga</taxon>
    </lineage>
</organism>
<keyword evidence="5" id="KW-1185">Reference proteome</keyword>
<protein>
    <submittedName>
        <fullName evidence="4">FecR family protein</fullName>
    </submittedName>
</protein>
<feature type="domain" description="Protein FecR C-terminal" evidence="3">
    <location>
        <begin position="243"/>
        <end position="309"/>
    </location>
</feature>
<proteinExistence type="predicted"/>
<keyword evidence="1" id="KW-0812">Transmembrane</keyword>
<dbReference type="Gene3D" id="2.60.120.1440">
    <property type="match status" value="1"/>
</dbReference>
<feature type="domain" description="FecR protein" evidence="2">
    <location>
        <begin position="112"/>
        <end position="199"/>
    </location>
</feature>
<dbReference type="PANTHER" id="PTHR30273">
    <property type="entry name" value="PERIPLASMIC SIGNAL SENSOR AND SIGMA FACTOR ACTIVATOR FECR-RELATED"/>
    <property type="match status" value="1"/>
</dbReference>
<evidence type="ECO:0000259" key="2">
    <source>
        <dbReference type="Pfam" id="PF04773"/>
    </source>
</evidence>
<dbReference type="Pfam" id="PF04773">
    <property type="entry name" value="FecR"/>
    <property type="match status" value="1"/>
</dbReference>
<evidence type="ECO:0000313" key="5">
    <source>
        <dbReference type="Proteomes" id="UP000307602"/>
    </source>
</evidence>
<dbReference type="PANTHER" id="PTHR30273:SF2">
    <property type="entry name" value="PROTEIN FECR"/>
    <property type="match status" value="1"/>
</dbReference>
<accession>A0A4S1DT47</accession>
<dbReference type="InterPro" id="IPR006860">
    <property type="entry name" value="FecR"/>
</dbReference>
<dbReference type="AlphaFoldDB" id="A0A4S1DT47"/>
<keyword evidence="1" id="KW-0472">Membrane</keyword>
<dbReference type="OrthoDB" id="1097347at2"/>
<gene>
    <name evidence="4" type="ORF">EM932_16605</name>
</gene>
<dbReference type="GO" id="GO:0016989">
    <property type="term" value="F:sigma factor antagonist activity"/>
    <property type="evidence" value="ECO:0007669"/>
    <property type="project" value="TreeGrafter"/>
</dbReference>
<dbReference type="Proteomes" id="UP000307602">
    <property type="component" value="Unassembled WGS sequence"/>
</dbReference>
<keyword evidence="1" id="KW-1133">Transmembrane helix</keyword>
<dbReference type="PIRSF" id="PIRSF018266">
    <property type="entry name" value="FecR"/>
    <property type="match status" value="1"/>
</dbReference>
<dbReference type="Gene3D" id="3.55.50.30">
    <property type="match status" value="1"/>
</dbReference>